<gene>
    <name evidence="2" type="ORF">O0I10_003866</name>
</gene>
<feature type="compositionally biased region" description="Basic residues" evidence="1">
    <location>
        <begin position="112"/>
        <end position="129"/>
    </location>
</feature>
<feature type="compositionally biased region" description="Pro residues" evidence="1">
    <location>
        <begin position="52"/>
        <end position="64"/>
    </location>
</feature>
<sequence length="544" mass="58531">MSQNPKDYYNTTDYVPSSSSSGSGDAKPTTTTTTTSSGVVVHKPDQVTASPIGPPPPYSPPPSNHPTRSTATAVPMTYGALGGEQQQQQYPSSSSSNRHEIPSPAQAPPRNQKNKKQKTLSQRLKKLFKKAAAGSGSHGNGDSSDDDDDDDDHDVPRVVTRRCKRWAKYLLLALFIALAVWKYSDLGSSTTPPPLISCEGLSAVYWDDLPHELAVEKNIDVSVEGKVTGGRVMVHRLQQSGDSGSVQARFRVAPPTALSSLSYSYHQGRDAQLSIKLPPQESDVCVEVDMDIWLPEKGEALRVAVPNVEVQLLDPLENMDLVDVHATNGPIHMLGAFEGKELRLKSSNGNIQLDQPVKKADSVDLHTSNAAITVDTITSKHSIDMLVDGSGSIMAQDLIADDKVSLHTANDQVRVDSSINAATVVIENSNGAIDIARAGGDVASFVAKTSNAYIQVAQLQTEKDAQLNLESSNGPITAHVTTEYEGTFLVSTSAFSTAKVEDVKNQLHYDVEETSTKQGYRSKRDKGNLVAKTSNADVQVIFDV</sequence>
<protein>
    <recommendedName>
        <fullName evidence="4">Adhesin domain-containing protein</fullName>
    </recommendedName>
</protein>
<evidence type="ECO:0008006" key="4">
    <source>
        <dbReference type="Google" id="ProtNLM"/>
    </source>
</evidence>
<feature type="region of interest" description="Disordered" evidence="1">
    <location>
        <begin position="1"/>
        <end position="152"/>
    </location>
</feature>
<dbReference type="Proteomes" id="UP001234581">
    <property type="component" value="Unassembled WGS sequence"/>
</dbReference>
<evidence type="ECO:0000313" key="3">
    <source>
        <dbReference type="Proteomes" id="UP001234581"/>
    </source>
</evidence>
<dbReference type="RefSeq" id="XP_058345321.1">
    <property type="nucleotide sequence ID" value="XM_058483932.1"/>
</dbReference>
<feature type="compositionally biased region" description="Acidic residues" evidence="1">
    <location>
        <begin position="143"/>
        <end position="152"/>
    </location>
</feature>
<comment type="caution">
    <text evidence="2">The sequence shown here is derived from an EMBL/GenBank/DDBJ whole genome shotgun (WGS) entry which is preliminary data.</text>
</comment>
<evidence type="ECO:0000256" key="1">
    <source>
        <dbReference type="SAM" id="MobiDB-lite"/>
    </source>
</evidence>
<name>A0AAD7V6U4_9FUNG</name>
<evidence type="ECO:0000313" key="2">
    <source>
        <dbReference type="EMBL" id="KAJ8660408.1"/>
    </source>
</evidence>
<organism evidence="2 3">
    <name type="scientific">Lichtheimia ornata</name>
    <dbReference type="NCBI Taxonomy" id="688661"/>
    <lineage>
        <taxon>Eukaryota</taxon>
        <taxon>Fungi</taxon>
        <taxon>Fungi incertae sedis</taxon>
        <taxon>Mucoromycota</taxon>
        <taxon>Mucoromycotina</taxon>
        <taxon>Mucoromycetes</taxon>
        <taxon>Mucorales</taxon>
        <taxon>Lichtheimiaceae</taxon>
        <taxon>Lichtheimia</taxon>
    </lineage>
</organism>
<feature type="compositionally biased region" description="Low complexity" evidence="1">
    <location>
        <begin position="17"/>
        <end position="35"/>
    </location>
</feature>
<feature type="compositionally biased region" description="Low complexity" evidence="1">
    <location>
        <begin position="85"/>
        <end position="96"/>
    </location>
</feature>
<reference evidence="2 3" key="1">
    <citation type="submission" date="2023-03" db="EMBL/GenBank/DDBJ databases">
        <title>Genome sequence of Lichtheimia ornata CBS 291.66.</title>
        <authorList>
            <person name="Mohabir J.T."/>
            <person name="Shea T.P."/>
            <person name="Kurbessoian T."/>
            <person name="Berby B."/>
            <person name="Fontaine J."/>
            <person name="Livny J."/>
            <person name="Gnirke A."/>
            <person name="Stajich J.E."/>
            <person name="Cuomo C.A."/>
        </authorList>
    </citation>
    <scope>NUCLEOTIDE SEQUENCE [LARGE SCALE GENOMIC DNA]</scope>
    <source>
        <strain evidence="2">CBS 291.66</strain>
    </source>
</reference>
<feature type="compositionally biased region" description="Polar residues" evidence="1">
    <location>
        <begin position="1"/>
        <end position="16"/>
    </location>
</feature>
<keyword evidence="3" id="KW-1185">Reference proteome</keyword>
<proteinExistence type="predicted"/>
<dbReference type="AlphaFoldDB" id="A0AAD7V6U4"/>
<accession>A0AAD7V6U4</accession>
<dbReference type="EMBL" id="JARTCD010000013">
    <property type="protein sequence ID" value="KAJ8660408.1"/>
    <property type="molecule type" value="Genomic_DNA"/>
</dbReference>
<dbReference type="GeneID" id="83211279"/>